<protein>
    <submittedName>
        <fullName evidence="1">Uncharacterized protein</fullName>
    </submittedName>
</protein>
<organism evidence="1 2">
    <name type="scientific">Stylosanthes scabra</name>
    <dbReference type="NCBI Taxonomy" id="79078"/>
    <lineage>
        <taxon>Eukaryota</taxon>
        <taxon>Viridiplantae</taxon>
        <taxon>Streptophyta</taxon>
        <taxon>Embryophyta</taxon>
        <taxon>Tracheophyta</taxon>
        <taxon>Spermatophyta</taxon>
        <taxon>Magnoliopsida</taxon>
        <taxon>eudicotyledons</taxon>
        <taxon>Gunneridae</taxon>
        <taxon>Pentapetalae</taxon>
        <taxon>rosids</taxon>
        <taxon>fabids</taxon>
        <taxon>Fabales</taxon>
        <taxon>Fabaceae</taxon>
        <taxon>Papilionoideae</taxon>
        <taxon>50 kb inversion clade</taxon>
        <taxon>dalbergioids sensu lato</taxon>
        <taxon>Dalbergieae</taxon>
        <taxon>Pterocarpus clade</taxon>
        <taxon>Stylosanthes</taxon>
    </lineage>
</organism>
<gene>
    <name evidence="1" type="ORF">PIB30_103497</name>
</gene>
<accession>A0ABU6ZWN9</accession>
<dbReference type="Proteomes" id="UP001341840">
    <property type="component" value="Unassembled WGS sequence"/>
</dbReference>
<dbReference type="EMBL" id="JASCZI010275235">
    <property type="protein sequence ID" value="MED6226414.1"/>
    <property type="molecule type" value="Genomic_DNA"/>
</dbReference>
<comment type="caution">
    <text evidence="1">The sequence shown here is derived from an EMBL/GenBank/DDBJ whole genome shotgun (WGS) entry which is preliminary data.</text>
</comment>
<reference evidence="1 2" key="1">
    <citation type="journal article" date="2023" name="Plants (Basel)">
        <title>Bridging the Gap: Combining Genomics and Transcriptomics Approaches to Understand Stylosanthes scabra, an Orphan Legume from the Brazilian Caatinga.</title>
        <authorList>
            <person name="Ferreira-Neto J.R.C."/>
            <person name="da Silva M.D."/>
            <person name="Binneck E."/>
            <person name="de Melo N.F."/>
            <person name="da Silva R.H."/>
            <person name="de Melo A.L.T.M."/>
            <person name="Pandolfi V."/>
            <person name="Bustamante F.O."/>
            <person name="Brasileiro-Vidal A.C."/>
            <person name="Benko-Iseppon A.M."/>
        </authorList>
    </citation>
    <scope>NUCLEOTIDE SEQUENCE [LARGE SCALE GENOMIC DNA]</scope>
    <source>
        <tissue evidence="1">Leaves</tissue>
    </source>
</reference>
<evidence type="ECO:0000313" key="1">
    <source>
        <dbReference type="EMBL" id="MED6226414.1"/>
    </source>
</evidence>
<name>A0ABU6ZWN9_9FABA</name>
<keyword evidence="2" id="KW-1185">Reference proteome</keyword>
<proteinExistence type="predicted"/>
<evidence type="ECO:0000313" key="2">
    <source>
        <dbReference type="Proteomes" id="UP001341840"/>
    </source>
</evidence>
<sequence>MGKLKKKMQQGLQGYSVKQYLDGAGQVRRGRTAKESPDQVTQTLAPHAYAFPPRICVVFNSHNSYAYAYHLIHHPAQPPFYTKATLPTYMRALHAYA</sequence>